<dbReference type="InParanoid" id="A0A2H3DHH0"/>
<evidence type="ECO:0000313" key="2">
    <source>
        <dbReference type="EMBL" id="PBK94659.1"/>
    </source>
</evidence>
<feature type="compositionally biased region" description="Basic and acidic residues" evidence="1">
    <location>
        <begin position="12"/>
        <end position="23"/>
    </location>
</feature>
<evidence type="ECO:0000313" key="3">
    <source>
        <dbReference type="Proteomes" id="UP000217790"/>
    </source>
</evidence>
<protein>
    <submittedName>
        <fullName evidence="2">Uncharacterized protein</fullName>
    </submittedName>
</protein>
<dbReference type="AlphaFoldDB" id="A0A2H3DHH0"/>
<keyword evidence="3" id="KW-1185">Reference proteome</keyword>
<evidence type="ECO:0000256" key="1">
    <source>
        <dbReference type="SAM" id="MobiDB-lite"/>
    </source>
</evidence>
<accession>A0A2H3DHH0</accession>
<reference evidence="3" key="1">
    <citation type="journal article" date="2017" name="Nat. Ecol. Evol.">
        <title>Genome expansion and lineage-specific genetic innovations in the forest pathogenic fungi Armillaria.</title>
        <authorList>
            <person name="Sipos G."/>
            <person name="Prasanna A.N."/>
            <person name="Walter M.C."/>
            <person name="O'Connor E."/>
            <person name="Balint B."/>
            <person name="Krizsan K."/>
            <person name="Kiss B."/>
            <person name="Hess J."/>
            <person name="Varga T."/>
            <person name="Slot J."/>
            <person name="Riley R."/>
            <person name="Boka B."/>
            <person name="Rigling D."/>
            <person name="Barry K."/>
            <person name="Lee J."/>
            <person name="Mihaltcheva S."/>
            <person name="LaButti K."/>
            <person name="Lipzen A."/>
            <person name="Waldron R."/>
            <person name="Moloney N.M."/>
            <person name="Sperisen C."/>
            <person name="Kredics L."/>
            <person name="Vagvoelgyi C."/>
            <person name="Patrignani A."/>
            <person name="Fitzpatrick D."/>
            <person name="Nagy I."/>
            <person name="Doyle S."/>
            <person name="Anderson J.B."/>
            <person name="Grigoriev I.V."/>
            <person name="Gueldener U."/>
            <person name="Muensterkoetter M."/>
            <person name="Nagy L.G."/>
        </authorList>
    </citation>
    <scope>NUCLEOTIDE SEQUENCE [LARGE SCALE GENOMIC DNA]</scope>
    <source>
        <strain evidence="3">Ar21-2</strain>
    </source>
</reference>
<gene>
    <name evidence="2" type="ORF">ARMGADRAFT_1011583</name>
</gene>
<dbReference type="EMBL" id="KZ293653">
    <property type="protein sequence ID" value="PBK94659.1"/>
    <property type="molecule type" value="Genomic_DNA"/>
</dbReference>
<feature type="compositionally biased region" description="Basic residues" evidence="1">
    <location>
        <begin position="1"/>
        <end position="11"/>
    </location>
</feature>
<organism evidence="2 3">
    <name type="scientific">Armillaria gallica</name>
    <name type="common">Bulbous honey fungus</name>
    <name type="synonym">Armillaria bulbosa</name>
    <dbReference type="NCBI Taxonomy" id="47427"/>
    <lineage>
        <taxon>Eukaryota</taxon>
        <taxon>Fungi</taxon>
        <taxon>Dikarya</taxon>
        <taxon>Basidiomycota</taxon>
        <taxon>Agaricomycotina</taxon>
        <taxon>Agaricomycetes</taxon>
        <taxon>Agaricomycetidae</taxon>
        <taxon>Agaricales</taxon>
        <taxon>Marasmiineae</taxon>
        <taxon>Physalacriaceae</taxon>
        <taxon>Armillaria</taxon>
    </lineage>
</organism>
<proteinExistence type="predicted"/>
<name>A0A2H3DHH0_ARMGA</name>
<feature type="region of interest" description="Disordered" evidence="1">
    <location>
        <begin position="1"/>
        <end position="23"/>
    </location>
</feature>
<sequence>MCVQSNRRHRGMHSEAYSRKGDQDTARVLVRTVATPTSLALLDTVRWDKCSLSNVRLCAVPYSGHSSWWYAVGKRN</sequence>
<dbReference type="Proteomes" id="UP000217790">
    <property type="component" value="Unassembled WGS sequence"/>
</dbReference>